<dbReference type="GO" id="GO:0000287">
    <property type="term" value="F:magnesium ion binding"/>
    <property type="evidence" value="ECO:0007669"/>
    <property type="project" value="TreeGrafter"/>
</dbReference>
<comment type="cofactor">
    <cofactor evidence="1">
        <name>Mg(2+)</name>
        <dbReference type="ChEBI" id="CHEBI:18420"/>
    </cofactor>
</comment>
<organism evidence="5">
    <name type="scientific">marine sediment metagenome</name>
    <dbReference type="NCBI Taxonomy" id="412755"/>
    <lineage>
        <taxon>unclassified sequences</taxon>
        <taxon>metagenomes</taxon>
        <taxon>ecological metagenomes</taxon>
    </lineage>
</organism>
<feature type="domain" description="Mandelate racemase/muconate lactonizing enzyme C-terminal" evidence="4">
    <location>
        <begin position="8"/>
        <end position="78"/>
    </location>
</feature>
<dbReference type="AlphaFoldDB" id="X1VZL2"/>
<dbReference type="InterPro" id="IPR013342">
    <property type="entry name" value="Mandelate_racemase_C"/>
</dbReference>
<dbReference type="SMART" id="SM00922">
    <property type="entry name" value="MR_MLE"/>
    <property type="match status" value="1"/>
</dbReference>
<sequence>MPPFGPDPRRDVGACQAVRKRVGPDIHLMLDCYHDYSRTEALYIGRALEELDFHWFEEPMNERSMSSYIWLTEQLDIPVVGPETAGGLFFTRAEWIVNHATDISRYGVDLGGLTAMAKCVHLCEAHGVALEVHGGGHGNLHALGAMGIPGEYYERGAVAPPL</sequence>
<evidence type="ECO:0000256" key="3">
    <source>
        <dbReference type="ARBA" id="ARBA00022842"/>
    </source>
</evidence>
<dbReference type="PANTHER" id="PTHR13794:SF58">
    <property type="entry name" value="MITOCHONDRIAL ENOLASE SUPERFAMILY MEMBER 1"/>
    <property type="match status" value="1"/>
</dbReference>
<reference evidence="5" key="1">
    <citation type="journal article" date="2014" name="Front. Microbiol.">
        <title>High frequency of phylogenetically diverse reductive dehalogenase-homologous genes in deep subseafloor sedimentary metagenomes.</title>
        <authorList>
            <person name="Kawai M."/>
            <person name="Futagami T."/>
            <person name="Toyoda A."/>
            <person name="Takaki Y."/>
            <person name="Nishi S."/>
            <person name="Hori S."/>
            <person name="Arai W."/>
            <person name="Tsubouchi T."/>
            <person name="Morono Y."/>
            <person name="Uchiyama I."/>
            <person name="Ito T."/>
            <person name="Fujiyama A."/>
            <person name="Inagaki F."/>
            <person name="Takami H."/>
        </authorList>
    </citation>
    <scope>NUCLEOTIDE SEQUENCE</scope>
    <source>
        <strain evidence="5">Expedition CK06-06</strain>
    </source>
</reference>
<comment type="caution">
    <text evidence="5">The sequence shown here is derived from an EMBL/GenBank/DDBJ whole genome shotgun (WGS) entry which is preliminary data.</text>
</comment>
<dbReference type="PANTHER" id="PTHR13794">
    <property type="entry name" value="ENOLASE SUPERFAMILY, MANDELATE RACEMASE"/>
    <property type="match status" value="1"/>
</dbReference>
<dbReference type="SUPFAM" id="SSF51604">
    <property type="entry name" value="Enolase C-terminal domain-like"/>
    <property type="match status" value="1"/>
</dbReference>
<dbReference type="EMBL" id="BARW01035213">
    <property type="protein sequence ID" value="GAJ18650.1"/>
    <property type="molecule type" value="Genomic_DNA"/>
</dbReference>
<dbReference type="GO" id="GO:0016052">
    <property type="term" value="P:carbohydrate catabolic process"/>
    <property type="evidence" value="ECO:0007669"/>
    <property type="project" value="TreeGrafter"/>
</dbReference>
<dbReference type="Pfam" id="PF13378">
    <property type="entry name" value="MR_MLE_C"/>
    <property type="match status" value="1"/>
</dbReference>
<evidence type="ECO:0000259" key="4">
    <source>
        <dbReference type="SMART" id="SM00922"/>
    </source>
</evidence>
<name>X1VZL2_9ZZZZ</name>
<evidence type="ECO:0000313" key="5">
    <source>
        <dbReference type="EMBL" id="GAJ18650.1"/>
    </source>
</evidence>
<dbReference type="GO" id="GO:0016836">
    <property type="term" value="F:hydro-lyase activity"/>
    <property type="evidence" value="ECO:0007669"/>
    <property type="project" value="TreeGrafter"/>
</dbReference>
<gene>
    <name evidence="5" type="ORF">S12H4_54983</name>
</gene>
<dbReference type="Gene3D" id="3.20.20.120">
    <property type="entry name" value="Enolase-like C-terminal domain"/>
    <property type="match status" value="1"/>
</dbReference>
<dbReference type="InterPro" id="IPR046945">
    <property type="entry name" value="RHMD-like"/>
</dbReference>
<evidence type="ECO:0000256" key="2">
    <source>
        <dbReference type="ARBA" id="ARBA00022723"/>
    </source>
</evidence>
<proteinExistence type="predicted"/>
<protein>
    <recommendedName>
        <fullName evidence="4">Mandelate racemase/muconate lactonizing enzyme C-terminal domain-containing protein</fullName>
    </recommendedName>
</protein>
<keyword evidence="3" id="KW-0460">Magnesium</keyword>
<dbReference type="InterPro" id="IPR036849">
    <property type="entry name" value="Enolase-like_C_sf"/>
</dbReference>
<accession>X1VZL2</accession>
<dbReference type="InterPro" id="IPR029065">
    <property type="entry name" value="Enolase_C-like"/>
</dbReference>
<evidence type="ECO:0000256" key="1">
    <source>
        <dbReference type="ARBA" id="ARBA00001946"/>
    </source>
</evidence>
<keyword evidence="2" id="KW-0479">Metal-binding</keyword>